<name>A0A3S0MG63_9VIBR</name>
<evidence type="ECO:0000313" key="3">
    <source>
        <dbReference type="Proteomes" id="UP000268973"/>
    </source>
</evidence>
<keyword evidence="1" id="KW-0812">Transmembrane</keyword>
<feature type="transmembrane region" description="Helical" evidence="1">
    <location>
        <begin position="7"/>
        <end position="29"/>
    </location>
</feature>
<accession>A0A3S0MG63</accession>
<gene>
    <name evidence="2" type="ORF">EJ063_19210</name>
</gene>
<keyword evidence="1" id="KW-0472">Membrane</keyword>
<dbReference type="EMBL" id="RXZH01000016">
    <property type="protein sequence ID" value="RTZ13662.1"/>
    <property type="molecule type" value="Genomic_DNA"/>
</dbReference>
<evidence type="ECO:0000256" key="1">
    <source>
        <dbReference type="SAM" id="Phobius"/>
    </source>
</evidence>
<feature type="transmembrane region" description="Helical" evidence="1">
    <location>
        <begin position="35"/>
        <end position="57"/>
    </location>
</feature>
<comment type="caution">
    <text evidence="2">The sequence shown here is derived from an EMBL/GenBank/DDBJ whole genome shotgun (WGS) entry which is preliminary data.</text>
</comment>
<feature type="transmembrane region" description="Helical" evidence="1">
    <location>
        <begin position="122"/>
        <end position="141"/>
    </location>
</feature>
<dbReference type="AlphaFoldDB" id="A0A3S0MG63"/>
<feature type="transmembrane region" description="Helical" evidence="1">
    <location>
        <begin position="69"/>
        <end position="89"/>
    </location>
</feature>
<dbReference type="RefSeq" id="WP_126575910.1">
    <property type="nucleotide sequence ID" value="NZ_RXZH01000016.1"/>
</dbReference>
<reference evidence="2 3" key="1">
    <citation type="submission" date="2018-12" db="EMBL/GenBank/DDBJ databases">
        <title>Vibrio sp. isolated from China Sea.</title>
        <authorList>
            <person name="Li Y."/>
        </authorList>
    </citation>
    <scope>NUCLEOTIDE SEQUENCE [LARGE SCALE GENOMIC DNA]</scope>
    <source>
        <strain evidence="2 3">BEI207</strain>
    </source>
</reference>
<proteinExistence type="predicted"/>
<dbReference type="Proteomes" id="UP000268973">
    <property type="component" value="Unassembled WGS sequence"/>
</dbReference>
<sequence>MIKLVWLLVRFAIVYLLLGVIIGVLILTNSSTPRFFSLGVDVIGWISVFWCVVAYVLVRFEPTKEAGKLLFVSTLGALVLLMYIKEHFWLQDMRIHAWTAFLAVIFAISLLFFVLPHRNLKPLLFLLPVSACSWFLVWVGYRPASLVIEIMGGKGKLPEENINKVIEFMPEVFLSCLTSGAFMVCLIMPFYIFARWGHDPKGTYQSLTKRLRQIRNARHF</sequence>
<protein>
    <submittedName>
        <fullName evidence="2">Uncharacterized protein</fullName>
    </submittedName>
</protein>
<dbReference type="OrthoDB" id="5867553at2"/>
<keyword evidence="3" id="KW-1185">Reference proteome</keyword>
<feature type="transmembrane region" description="Helical" evidence="1">
    <location>
        <begin position="172"/>
        <end position="194"/>
    </location>
</feature>
<feature type="transmembrane region" description="Helical" evidence="1">
    <location>
        <begin position="95"/>
        <end position="115"/>
    </location>
</feature>
<evidence type="ECO:0000313" key="2">
    <source>
        <dbReference type="EMBL" id="RTZ13662.1"/>
    </source>
</evidence>
<keyword evidence="1" id="KW-1133">Transmembrane helix</keyword>
<organism evidence="2 3">
    <name type="scientific">Vibrio aquaticus</name>
    <dbReference type="NCBI Taxonomy" id="2496559"/>
    <lineage>
        <taxon>Bacteria</taxon>
        <taxon>Pseudomonadati</taxon>
        <taxon>Pseudomonadota</taxon>
        <taxon>Gammaproteobacteria</taxon>
        <taxon>Vibrionales</taxon>
        <taxon>Vibrionaceae</taxon>
        <taxon>Vibrio</taxon>
    </lineage>
</organism>